<organism evidence="1 2">
    <name type="scientific">Trifolium medium</name>
    <dbReference type="NCBI Taxonomy" id="97028"/>
    <lineage>
        <taxon>Eukaryota</taxon>
        <taxon>Viridiplantae</taxon>
        <taxon>Streptophyta</taxon>
        <taxon>Embryophyta</taxon>
        <taxon>Tracheophyta</taxon>
        <taxon>Spermatophyta</taxon>
        <taxon>Magnoliopsida</taxon>
        <taxon>eudicotyledons</taxon>
        <taxon>Gunneridae</taxon>
        <taxon>Pentapetalae</taxon>
        <taxon>rosids</taxon>
        <taxon>fabids</taxon>
        <taxon>Fabales</taxon>
        <taxon>Fabaceae</taxon>
        <taxon>Papilionoideae</taxon>
        <taxon>50 kb inversion clade</taxon>
        <taxon>NPAAA clade</taxon>
        <taxon>Hologalegina</taxon>
        <taxon>IRL clade</taxon>
        <taxon>Trifolieae</taxon>
        <taxon>Trifolium</taxon>
    </lineage>
</organism>
<dbReference type="Proteomes" id="UP000265520">
    <property type="component" value="Unassembled WGS sequence"/>
</dbReference>
<accession>A0A392W0E0</accession>
<protein>
    <submittedName>
        <fullName evidence="1">Uncharacterized protein</fullName>
    </submittedName>
</protein>
<dbReference type="AlphaFoldDB" id="A0A392W0E0"/>
<dbReference type="EMBL" id="LXQA011320886">
    <property type="protein sequence ID" value="MCI93152.1"/>
    <property type="molecule type" value="Genomic_DNA"/>
</dbReference>
<reference evidence="1 2" key="1">
    <citation type="journal article" date="2018" name="Front. Plant Sci.">
        <title>Red Clover (Trifolium pratense) and Zigzag Clover (T. medium) - A Picture of Genomic Similarities and Differences.</title>
        <authorList>
            <person name="Dluhosova J."/>
            <person name="Istvanek J."/>
            <person name="Nedelnik J."/>
            <person name="Repkova J."/>
        </authorList>
    </citation>
    <scope>NUCLEOTIDE SEQUENCE [LARGE SCALE GENOMIC DNA]</scope>
    <source>
        <strain evidence="2">cv. 10/8</strain>
        <tissue evidence="1">Leaf</tissue>
    </source>
</reference>
<name>A0A392W0E0_9FABA</name>
<sequence>QNFDDTGRRPMTAEDRRNGDRVLNRTLTMELESSPSLFLLYCVVVDRLFFSSWSVGGGDGGGGVQ</sequence>
<comment type="caution">
    <text evidence="1">The sequence shown here is derived from an EMBL/GenBank/DDBJ whole genome shotgun (WGS) entry which is preliminary data.</text>
</comment>
<evidence type="ECO:0000313" key="1">
    <source>
        <dbReference type="EMBL" id="MCI93152.1"/>
    </source>
</evidence>
<evidence type="ECO:0000313" key="2">
    <source>
        <dbReference type="Proteomes" id="UP000265520"/>
    </source>
</evidence>
<proteinExistence type="predicted"/>
<feature type="non-terminal residue" evidence="1">
    <location>
        <position position="1"/>
    </location>
</feature>
<keyword evidence="2" id="KW-1185">Reference proteome</keyword>